<evidence type="ECO:0000256" key="2">
    <source>
        <dbReference type="PIRSR" id="PIRSR601461-1"/>
    </source>
</evidence>
<dbReference type="InterPro" id="IPR034164">
    <property type="entry name" value="Pepsin-like_dom"/>
</dbReference>
<keyword evidence="7" id="KW-1185">Reference proteome</keyword>
<dbReference type="SUPFAM" id="SSF50630">
    <property type="entry name" value="Acid proteases"/>
    <property type="match status" value="1"/>
</dbReference>
<protein>
    <submittedName>
        <fullName evidence="6">Eukaryotic aspartyl protease</fullName>
    </submittedName>
</protein>
<evidence type="ECO:0000313" key="7">
    <source>
        <dbReference type="Proteomes" id="UP000243686"/>
    </source>
</evidence>
<accession>A0A1S8X5H6</accession>
<keyword evidence="6" id="KW-0645">Protease</keyword>
<proteinExistence type="inferred from homology"/>
<feature type="active site" evidence="2">
    <location>
        <position position="219"/>
    </location>
</feature>
<evidence type="ECO:0000259" key="5">
    <source>
        <dbReference type="PROSITE" id="PS51767"/>
    </source>
</evidence>
<dbReference type="GO" id="GO:0004190">
    <property type="term" value="F:aspartic-type endopeptidase activity"/>
    <property type="evidence" value="ECO:0007669"/>
    <property type="project" value="InterPro"/>
</dbReference>
<dbReference type="InterPro" id="IPR021109">
    <property type="entry name" value="Peptidase_aspartic_dom_sf"/>
</dbReference>
<dbReference type="InterPro" id="IPR033121">
    <property type="entry name" value="PEPTIDASE_A1"/>
</dbReference>
<evidence type="ECO:0000256" key="4">
    <source>
        <dbReference type="SAM" id="MobiDB-lite"/>
    </source>
</evidence>
<organism evidence="6 7">
    <name type="scientific">Opisthorchis viverrini</name>
    <name type="common">Southeast Asian liver fluke</name>
    <dbReference type="NCBI Taxonomy" id="6198"/>
    <lineage>
        <taxon>Eukaryota</taxon>
        <taxon>Metazoa</taxon>
        <taxon>Spiralia</taxon>
        <taxon>Lophotrochozoa</taxon>
        <taxon>Platyhelminthes</taxon>
        <taxon>Trematoda</taxon>
        <taxon>Digenea</taxon>
        <taxon>Opisthorchiida</taxon>
        <taxon>Opisthorchiata</taxon>
        <taxon>Opisthorchiidae</taxon>
        <taxon>Opisthorchis</taxon>
    </lineage>
</organism>
<keyword evidence="6" id="KW-0378">Hydrolase</keyword>
<gene>
    <name evidence="6" type="ORF">X801_02381</name>
</gene>
<dbReference type="InterPro" id="IPR001461">
    <property type="entry name" value="Aspartic_peptidase_A1"/>
</dbReference>
<dbReference type="PRINTS" id="PR00792">
    <property type="entry name" value="PEPSIN"/>
</dbReference>
<feature type="domain" description="Peptidase A1" evidence="5">
    <location>
        <begin position="15"/>
        <end position="328"/>
    </location>
</feature>
<evidence type="ECO:0000256" key="1">
    <source>
        <dbReference type="ARBA" id="ARBA00007447"/>
    </source>
</evidence>
<dbReference type="PROSITE" id="PS51767">
    <property type="entry name" value="PEPTIDASE_A1"/>
    <property type="match status" value="1"/>
</dbReference>
<feature type="compositionally biased region" description="Basic residues" evidence="4">
    <location>
        <begin position="52"/>
        <end position="63"/>
    </location>
</feature>
<evidence type="ECO:0000313" key="6">
    <source>
        <dbReference type="EMBL" id="OON21723.1"/>
    </source>
</evidence>
<dbReference type="Pfam" id="PF00026">
    <property type="entry name" value="Asp"/>
    <property type="match status" value="1"/>
</dbReference>
<dbReference type="PANTHER" id="PTHR47966:SF51">
    <property type="entry name" value="BETA-SITE APP-CLEAVING ENZYME, ISOFORM A-RELATED"/>
    <property type="match status" value="1"/>
</dbReference>
<dbReference type="Gene3D" id="2.40.70.10">
    <property type="entry name" value="Acid Proteases"/>
    <property type="match status" value="2"/>
</dbReference>
<dbReference type="GO" id="GO:0006508">
    <property type="term" value="P:proteolysis"/>
    <property type="evidence" value="ECO:0007669"/>
    <property type="project" value="UniProtKB-KW"/>
</dbReference>
<dbReference type="Proteomes" id="UP000243686">
    <property type="component" value="Unassembled WGS sequence"/>
</dbReference>
<sequence length="344" mass="39002">MVVVPLEYDNKADMHVATVQVGTPPQKFYVVLDTGSPQRWLLSASSNDPNIKSRKRKYKSKTRKPTETTVSVTYMSMKVFGQLVEDKLTIAGYTMDNFKFLEVTEMSPALEKDEKFDGVFGLVLDMTSLVFHPTLLGLMQQWGLIEEYSVSFRFCGKQSTTGATIFERGDAVFGDVPNEYHYGHVVYLATTPSRLPTVSVTLIRFGDLVLCRDCHVLIDTGSYYIIGPKDLIKKIHLQMTFRDVTERGVYVECRHIYTYPELEVILGGTTFRIPADKLIMEVVRGRDRKCLSGFMQKPTSEHSWILGMPFLHNVLTVFQPMYQRIGFAKVNCDSPPIQSTSVNS</sequence>
<feature type="active site" evidence="2">
    <location>
        <position position="33"/>
    </location>
</feature>
<comment type="similarity">
    <text evidence="1">Belongs to the peptidase A1 family.</text>
</comment>
<dbReference type="EMBL" id="KV892016">
    <property type="protein sequence ID" value="OON21723.1"/>
    <property type="molecule type" value="Genomic_DNA"/>
</dbReference>
<name>A0A1S8X5H6_OPIVI</name>
<reference evidence="6 7" key="1">
    <citation type="submission" date="2015-03" db="EMBL/GenBank/DDBJ databases">
        <title>Draft genome of the nematode, Opisthorchis viverrini.</title>
        <authorList>
            <person name="Mitreva M."/>
        </authorList>
    </citation>
    <scope>NUCLEOTIDE SEQUENCE [LARGE SCALE GENOMIC DNA]</scope>
    <source>
        <strain evidence="6">Khon Kaen</strain>
    </source>
</reference>
<dbReference type="PANTHER" id="PTHR47966">
    <property type="entry name" value="BETA-SITE APP-CLEAVING ENZYME, ISOFORM A-RELATED"/>
    <property type="match status" value="1"/>
</dbReference>
<keyword evidence="3" id="KW-1015">Disulfide bond</keyword>
<dbReference type="AlphaFoldDB" id="A0A1S8X5H6"/>
<evidence type="ECO:0000256" key="3">
    <source>
        <dbReference type="PIRSR" id="PIRSR601461-2"/>
    </source>
</evidence>
<feature type="disulfide bond" evidence="3">
    <location>
        <begin position="253"/>
        <end position="290"/>
    </location>
</feature>
<dbReference type="CDD" id="cd05471">
    <property type="entry name" value="pepsin_like"/>
    <property type="match status" value="1"/>
</dbReference>
<feature type="region of interest" description="Disordered" evidence="4">
    <location>
        <begin position="45"/>
        <end position="64"/>
    </location>
</feature>